<feature type="non-terminal residue" evidence="7">
    <location>
        <position position="1"/>
    </location>
</feature>
<evidence type="ECO:0000256" key="4">
    <source>
        <dbReference type="ARBA" id="ARBA00022989"/>
    </source>
</evidence>
<dbReference type="EMBL" id="JADFTS010000008">
    <property type="protein sequence ID" value="KAF9591615.1"/>
    <property type="molecule type" value="Genomic_DNA"/>
</dbReference>
<organism evidence="7 8">
    <name type="scientific">Coptis chinensis</name>
    <dbReference type="NCBI Taxonomy" id="261450"/>
    <lineage>
        <taxon>Eukaryota</taxon>
        <taxon>Viridiplantae</taxon>
        <taxon>Streptophyta</taxon>
        <taxon>Embryophyta</taxon>
        <taxon>Tracheophyta</taxon>
        <taxon>Spermatophyta</taxon>
        <taxon>Magnoliopsida</taxon>
        <taxon>Ranunculales</taxon>
        <taxon>Ranunculaceae</taxon>
        <taxon>Coptidoideae</taxon>
        <taxon>Coptis</taxon>
    </lineage>
</organism>
<sequence>DLSTLTWKTTLREKMEAEATPLLESPSVPSQERNLQLGGQSYKEYCWRSNFIVEVKTQVWLAGPLIAVNLLQYSLQIISLMFIGHLGELALSSASIATSFASVTGFNLLLGLGTALETLCGQAYGAKQNHMLGVHMQRAMLSLLIASIPLAVLWAYTGQILIALGQNSEISSEAGTFIRWMIPSLLAYGLLQCTIRFLQTQNIVFPMMISSGITFLLHIPVCWILVFKTSLGSKGAALANTISFWINFFFLMLYVKFSPACKTTWTGFSEEALHDVWNFLKLAIPSAIMIWQVFVISMNVIL</sequence>
<feature type="transmembrane region" description="Helical" evidence="6">
    <location>
        <begin position="59"/>
        <end position="83"/>
    </location>
</feature>
<proteinExistence type="inferred from homology"/>
<dbReference type="GO" id="GO:0042910">
    <property type="term" value="F:xenobiotic transmembrane transporter activity"/>
    <property type="evidence" value="ECO:0007669"/>
    <property type="project" value="InterPro"/>
</dbReference>
<dbReference type="InterPro" id="IPR002528">
    <property type="entry name" value="MATE_fam"/>
</dbReference>
<feature type="transmembrane region" description="Helical" evidence="6">
    <location>
        <begin position="136"/>
        <end position="156"/>
    </location>
</feature>
<feature type="transmembrane region" description="Helical" evidence="6">
    <location>
        <begin position="277"/>
        <end position="301"/>
    </location>
</feature>
<evidence type="ECO:0000256" key="5">
    <source>
        <dbReference type="ARBA" id="ARBA00023136"/>
    </source>
</evidence>
<keyword evidence="4 6" id="KW-1133">Transmembrane helix</keyword>
<evidence type="ECO:0000256" key="1">
    <source>
        <dbReference type="ARBA" id="ARBA00004141"/>
    </source>
</evidence>
<dbReference type="CDD" id="cd13132">
    <property type="entry name" value="MATE_eukaryotic"/>
    <property type="match status" value="1"/>
</dbReference>
<evidence type="ECO:0000256" key="6">
    <source>
        <dbReference type="SAM" id="Phobius"/>
    </source>
</evidence>
<dbReference type="GO" id="GO:1990961">
    <property type="term" value="P:xenobiotic detoxification by transmembrane export across the plasma membrane"/>
    <property type="evidence" value="ECO:0007669"/>
    <property type="project" value="InterPro"/>
</dbReference>
<keyword evidence="5 6" id="KW-0472">Membrane</keyword>
<dbReference type="InterPro" id="IPR045069">
    <property type="entry name" value="MATE_euk"/>
</dbReference>
<keyword evidence="3 6" id="KW-0812">Transmembrane</keyword>
<name>A0A835H3K3_9MAGN</name>
<protein>
    <recommendedName>
        <fullName evidence="9">Protein DETOXIFICATION</fullName>
    </recommendedName>
</protein>
<dbReference type="AlphaFoldDB" id="A0A835H3K3"/>
<comment type="similarity">
    <text evidence="2">Belongs to the multi antimicrobial extrusion (MATE) (TC 2.A.66.1) family.</text>
</comment>
<gene>
    <name evidence="7" type="ORF">IFM89_004844</name>
</gene>
<feature type="transmembrane region" description="Helical" evidence="6">
    <location>
        <begin position="177"/>
        <end position="197"/>
    </location>
</feature>
<dbReference type="Proteomes" id="UP000631114">
    <property type="component" value="Unassembled WGS sequence"/>
</dbReference>
<dbReference type="GO" id="GO:0015297">
    <property type="term" value="F:antiporter activity"/>
    <property type="evidence" value="ECO:0007669"/>
    <property type="project" value="InterPro"/>
</dbReference>
<reference evidence="7 8" key="1">
    <citation type="submission" date="2020-10" db="EMBL/GenBank/DDBJ databases">
        <title>The Coptis chinensis genome and diversification of protoberbering-type alkaloids.</title>
        <authorList>
            <person name="Wang B."/>
            <person name="Shu S."/>
            <person name="Song C."/>
            <person name="Liu Y."/>
        </authorList>
    </citation>
    <scope>NUCLEOTIDE SEQUENCE [LARGE SCALE GENOMIC DNA]</scope>
    <source>
        <strain evidence="7">HL-2020</strain>
        <tissue evidence="7">Leaf</tissue>
    </source>
</reference>
<comment type="subcellular location">
    <subcellularLocation>
        <location evidence="1">Membrane</location>
        <topology evidence="1">Multi-pass membrane protein</topology>
    </subcellularLocation>
</comment>
<dbReference type="PANTHER" id="PTHR11206">
    <property type="entry name" value="MULTIDRUG RESISTANCE PROTEIN"/>
    <property type="match status" value="1"/>
</dbReference>
<evidence type="ECO:0000313" key="8">
    <source>
        <dbReference type="Proteomes" id="UP000631114"/>
    </source>
</evidence>
<accession>A0A835H3K3</accession>
<feature type="transmembrane region" description="Helical" evidence="6">
    <location>
        <begin position="238"/>
        <end position="257"/>
    </location>
</feature>
<dbReference type="Pfam" id="PF01554">
    <property type="entry name" value="MatE"/>
    <property type="match status" value="1"/>
</dbReference>
<evidence type="ECO:0000313" key="7">
    <source>
        <dbReference type="EMBL" id="KAF9591615.1"/>
    </source>
</evidence>
<dbReference type="GO" id="GO:0016020">
    <property type="term" value="C:membrane"/>
    <property type="evidence" value="ECO:0007669"/>
    <property type="project" value="UniProtKB-SubCell"/>
</dbReference>
<evidence type="ECO:0008006" key="9">
    <source>
        <dbReference type="Google" id="ProtNLM"/>
    </source>
</evidence>
<dbReference type="NCBIfam" id="TIGR00797">
    <property type="entry name" value="matE"/>
    <property type="match status" value="1"/>
</dbReference>
<feature type="transmembrane region" description="Helical" evidence="6">
    <location>
        <begin position="95"/>
        <end position="116"/>
    </location>
</feature>
<keyword evidence="8" id="KW-1185">Reference proteome</keyword>
<dbReference type="OrthoDB" id="2126698at2759"/>
<evidence type="ECO:0000256" key="2">
    <source>
        <dbReference type="ARBA" id="ARBA00010199"/>
    </source>
</evidence>
<feature type="transmembrane region" description="Helical" evidence="6">
    <location>
        <begin position="203"/>
        <end position="226"/>
    </location>
</feature>
<comment type="caution">
    <text evidence="7">The sequence shown here is derived from an EMBL/GenBank/DDBJ whole genome shotgun (WGS) entry which is preliminary data.</text>
</comment>
<evidence type="ECO:0000256" key="3">
    <source>
        <dbReference type="ARBA" id="ARBA00022692"/>
    </source>
</evidence>